<dbReference type="GO" id="GO:0006099">
    <property type="term" value="P:tricarboxylic acid cycle"/>
    <property type="evidence" value="ECO:0007669"/>
    <property type="project" value="UniProtKB-UniPathway"/>
</dbReference>
<organism evidence="5 6">
    <name type="scientific">Anaerococcus lactolyticus S7-1-13</name>
    <dbReference type="NCBI Taxonomy" id="1284686"/>
    <lineage>
        <taxon>Bacteria</taxon>
        <taxon>Bacillati</taxon>
        <taxon>Bacillota</taxon>
        <taxon>Tissierellia</taxon>
        <taxon>Tissierellales</taxon>
        <taxon>Peptoniphilaceae</taxon>
        <taxon>Anaerococcus</taxon>
    </lineage>
</organism>
<gene>
    <name evidence="5" type="ORF">HMPREF1630_01385</name>
</gene>
<dbReference type="RefSeq" id="WP_037326356.1">
    <property type="nucleotide sequence ID" value="NZ_JRMW01000019.1"/>
</dbReference>
<protein>
    <recommendedName>
        <fullName evidence="3">citrate synthase (unknown stereospecificity)</fullName>
        <ecNumber evidence="3">2.3.3.16</ecNumber>
    </recommendedName>
</protein>
<dbReference type="NCBIfam" id="NF010635">
    <property type="entry name" value="PRK14032.1"/>
    <property type="match status" value="1"/>
</dbReference>
<evidence type="ECO:0000256" key="4">
    <source>
        <dbReference type="ARBA" id="ARBA00022679"/>
    </source>
</evidence>
<dbReference type="Pfam" id="PF00285">
    <property type="entry name" value="Citrate_synt"/>
    <property type="match status" value="1"/>
</dbReference>
<dbReference type="InterPro" id="IPR016142">
    <property type="entry name" value="Citrate_synth-like_lrg_a-sub"/>
</dbReference>
<evidence type="ECO:0000256" key="2">
    <source>
        <dbReference type="ARBA" id="ARBA00010566"/>
    </source>
</evidence>
<dbReference type="PRINTS" id="PR00143">
    <property type="entry name" value="CITRTSNTHASE"/>
</dbReference>
<comment type="pathway">
    <text evidence="1">Carbohydrate metabolism; tricarboxylic acid cycle.</text>
</comment>
<dbReference type="Gene3D" id="1.10.230.10">
    <property type="entry name" value="Cytochrome P450-Terp, domain 2"/>
    <property type="match status" value="1"/>
</dbReference>
<dbReference type="UniPathway" id="UPA00223"/>
<dbReference type="EMBL" id="JRMW01000019">
    <property type="protein sequence ID" value="KGF05087.1"/>
    <property type="molecule type" value="Genomic_DNA"/>
</dbReference>
<dbReference type="eggNOG" id="COG0372">
    <property type="taxonomic scope" value="Bacteria"/>
</dbReference>
<comment type="caution">
    <text evidence="5">The sequence shown here is derived from an EMBL/GenBank/DDBJ whole genome shotgun (WGS) entry which is preliminary data.</text>
</comment>
<dbReference type="GO" id="GO:0005829">
    <property type="term" value="C:cytosol"/>
    <property type="evidence" value="ECO:0007669"/>
    <property type="project" value="TreeGrafter"/>
</dbReference>
<evidence type="ECO:0000313" key="6">
    <source>
        <dbReference type="Proteomes" id="UP000029579"/>
    </source>
</evidence>
<dbReference type="GO" id="GO:0036440">
    <property type="term" value="F:citrate synthase activity"/>
    <property type="evidence" value="ECO:0007669"/>
    <property type="project" value="UniProtKB-EC"/>
</dbReference>
<reference evidence="5 6" key="1">
    <citation type="submission" date="2014-07" db="EMBL/GenBank/DDBJ databases">
        <authorList>
            <person name="McCorrison J."/>
            <person name="Sanka R."/>
            <person name="Torralba M."/>
            <person name="Gillis M."/>
            <person name="Haft D.H."/>
            <person name="Methe B."/>
            <person name="Sutton G."/>
            <person name="Nelson K.E."/>
        </authorList>
    </citation>
    <scope>NUCLEOTIDE SEQUENCE [LARGE SCALE GENOMIC DNA]</scope>
    <source>
        <strain evidence="5 6">S7-1-13</strain>
    </source>
</reference>
<dbReference type="InterPro" id="IPR036969">
    <property type="entry name" value="Citrate_synthase_sf"/>
</dbReference>
<proteinExistence type="inferred from homology"/>
<dbReference type="SUPFAM" id="SSF48256">
    <property type="entry name" value="Citrate synthase"/>
    <property type="match status" value="1"/>
</dbReference>
<dbReference type="PANTHER" id="PTHR11739:SF4">
    <property type="entry name" value="CITRATE SYNTHASE, PEROXISOMAL"/>
    <property type="match status" value="1"/>
</dbReference>
<dbReference type="Proteomes" id="UP000029579">
    <property type="component" value="Unassembled WGS sequence"/>
</dbReference>
<dbReference type="PANTHER" id="PTHR11739">
    <property type="entry name" value="CITRATE SYNTHASE"/>
    <property type="match status" value="1"/>
</dbReference>
<dbReference type="InterPro" id="IPR002020">
    <property type="entry name" value="Citrate_synthase"/>
</dbReference>
<name>A0A095YET6_9FIRM</name>
<dbReference type="EC" id="2.3.3.16" evidence="3"/>
<dbReference type="OrthoDB" id="9800864at2"/>
<dbReference type="Gene3D" id="1.10.580.10">
    <property type="entry name" value="Citrate Synthase, domain 1"/>
    <property type="match status" value="1"/>
</dbReference>
<accession>A0A095YET6</accession>
<keyword evidence="4 5" id="KW-0808">Transferase</keyword>
<keyword evidence="5" id="KW-0012">Acyltransferase</keyword>
<evidence type="ECO:0000313" key="5">
    <source>
        <dbReference type="EMBL" id="KGF05087.1"/>
    </source>
</evidence>
<sequence>MDKLLEEKLKSYAEEIEEATRIDKEIYEKYSIKRGLRNKNGTGVLVGVTKVGDVCGYEIKDGEKLPAEGELYYRGYPLTSLVHDIESTERLGFEEVIYLLLFDRLATKNKLERFKKILAENRKLPPYFIEDTIMKVPGADIMNKMMRSMLALYTYDENPDGTDSLNVLSQALSLIAKMPLIAIYSYQVKIHNFDKKSLIIHNPDTEKSIAENILAMLRIDQKYTSEEAAILDLLLIIHAEHGGGNNSAFATHVVSSSGTDSYSAMAAGLASLKGPRHGGANIKVAKMIDNIKANVKDKEDKQEIKEYLEKILDKKAFDGEGLIYGLGHAVYTLSDPRAVLLKEKARELAKIKGREADFAFVENIEKIGQKLIQEKFNRAYPPCANVDLYSGLVYDMLGIPRELFLPIFAIARTVGWSAHRLEQIADKKIIRPAYKSLSEMKDYISLDERGGEV</sequence>
<evidence type="ECO:0000256" key="3">
    <source>
        <dbReference type="ARBA" id="ARBA00012972"/>
    </source>
</evidence>
<dbReference type="GO" id="GO:0005975">
    <property type="term" value="P:carbohydrate metabolic process"/>
    <property type="evidence" value="ECO:0007669"/>
    <property type="project" value="TreeGrafter"/>
</dbReference>
<dbReference type="InterPro" id="IPR016143">
    <property type="entry name" value="Citrate_synth-like_sm_a-sub"/>
</dbReference>
<evidence type="ECO:0000256" key="1">
    <source>
        <dbReference type="ARBA" id="ARBA00005163"/>
    </source>
</evidence>
<dbReference type="AlphaFoldDB" id="A0A095YET6"/>
<comment type="similarity">
    <text evidence="2">Belongs to the citrate synthase family.</text>
</comment>